<dbReference type="Proteomes" id="UP000632377">
    <property type="component" value="Unassembled WGS sequence"/>
</dbReference>
<accession>A0ABS1TC81</accession>
<dbReference type="InterPro" id="IPR005320">
    <property type="entry name" value="Peptidase_S51"/>
</dbReference>
<gene>
    <name evidence="5" type="ORF">JK636_14580</name>
</gene>
<keyword evidence="2" id="KW-0645">Protease</keyword>
<keyword evidence="4" id="KW-0720">Serine protease</keyword>
<sequence>MQKIILTSSGFKNKNIEKKFLELVEVPKEKIKVLFIPTAAITKEAMDMLPVCKNDLLNAGVLEENISTYDLNRVMKRKEICGFDAIYVCGGSSKHLLSKINEYKFYLPLKDFLDNGGVYIGVSAGSIVAAQNMSDNLGYINCILNVHEQVGSQSGYIDVSCCPNIKLTDNHAIVIIDDNINIIE</sequence>
<proteinExistence type="inferred from homology"/>
<dbReference type="Pfam" id="PF03575">
    <property type="entry name" value="Peptidase_S51"/>
    <property type="match status" value="1"/>
</dbReference>
<evidence type="ECO:0000256" key="3">
    <source>
        <dbReference type="ARBA" id="ARBA00022801"/>
    </source>
</evidence>
<evidence type="ECO:0000256" key="2">
    <source>
        <dbReference type="ARBA" id="ARBA00022670"/>
    </source>
</evidence>
<keyword evidence="3" id="KW-0378">Hydrolase</keyword>
<evidence type="ECO:0000256" key="4">
    <source>
        <dbReference type="ARBA" id="ARBA00022825"/>
    </source>
</evidence>
<evidence type="ECO:0000313" key="6">
    <source>
        <dbReference type="Proteomes" id="UP000632377"/>
    </source>
</evidence>
<dbReference type="EMBL" id="JAESWC010000009">
    <property type="protein sequence ID" value="MBL4936977.1"/>
    <property type="molecule type" value="Genomic_DNA"/>
</dbReference>
<evidence type="ECO:0000256" key="1">
    <source>
        <dbReference type="ARBA" id="ARBA00006534"/>
    </source>
</evidence>
<comment type="similarity">
    <text evidence="1">Belongs to the peptidase S51 family.</text>
</comment>
<organism evidence="5 6">
    <name type="scientific">Clostridium rhizosphaerae</name>
    <dbReference type="NCBI Taxonomy" id="2803861"/>
    <lineage>
        <taxon>Bacteria</taxon>
        <taxon>Bacillati</taxon>
        <taxon>Bacillota</taxon>
        <taxon>Clostridia</taxon>
        <taxon>Eubacteriales</taxon>
        <taxon>Clostridiaceae</taxon>
        <taxon>Clostridium</taxon>
    </lineage>
</organism>
<dbReference type="SUPFAM" id="SSF52317">
    <property type="entry name" value="Class I glutamine amidotransferase-like"/>
    <property type="match status" value="1"/>
</dbReference>
<dbReference type="InterPro" id="IPR029062">
    <property type="entry name" value="Class_I_gatase-like"/>
</dbReference>
<dbReference type="PANTHER" id="PTHR20842">
    <property type="entry name" value="PROTEASE S51 ALPHA-ASPARTYL DIPEPTIDASE"/>
    <property type="match status" value="1"/>
</dbReference>
<dbReference type="Gene3D" id="3.40.50.880">
    <property type="match status" value="1"/>
</dbReference>
<name>A0ABS1TC81_9CLOT</name>
<protein>
    <submittedName>
        <fullName evidence="5">Type 1 glutamine amidotransferase-like domain-containing protein</fullName>
    </submittedName>
</protein>
<evidence type="ECO:0000313" key="5">
    <source>
        <dbReference type="EMBL" id="MBL4936977.1"/>
    </source>
</evidence>
<keyword evidence="6" id="KW-1185">Reference proteome</keyword>
<dbReference type="RefSeq" id="WP_202749734.1">
    <property type="nucleotide sequence ID" value="NZ_JAESWC010000009.1"/>
</dbReference>
<reference evidence="5 6" key="1">
    <citation type="submission" date="2021-01" db="EMBL/GenBank/DDBJ databases">
        <title>Genome public.</title>
        <authorList>
            <person name="Liu C."/>
            <person name="Sun Q."/>
        </authorList>
    </citation>
    <scope>NUCLEOTIDE SEQUENCE [LARGE SCALE GENOMIC DNA]</scope>
    <source>
        <strain evidence="5 6">YIM B02515</strain>
    </source>
</reference>
<comment type="caution">
    <text evidence="5">The sequence shown here is derived from an EMBL/GenBank/DDBJ whole genome shotgun (WGS) entry which is preliminary data.</text>
</comment>
<dbReference type="PANTHER" id="PTHR20842:SF0">
    <property type="entry name" value="ALPHA-ASPARTYL DIPEPTIDASE"/>
    <property type="match status" value="1"/>
</dbReference>